<accession>A0A061DDP1</accession>
<dbReference type="Proteomes" id="UP000033188">
    <property type="component" value="Chromosome 4"/>
</dbReference>
<keyword evidence="2" id="KW-1185">Reference proteome</keyword>
<evidence type="ECO:0000313" key="1">
    <source>
        <dbReference type="EMBL" id="CDR97579.1"/>
    </source>
</evidence>
<sequence>MEDACDRCIAILQLQGLVAAASFAVCLFTWCKLRHCCDLTESLQQDESSDNMCTSSATTPNKSAVSSAVYAADDMALVEHLLRLRSETASADIRRKIGKHANAYADKTEQCNSALSYEFAGIYGSDKVQQADASRILSALGKIANLRHMDMLVLLKGIDPLVLKAFEPLTVLSVLCIMLAEGGAPEPADILTFFTEHEIDIPTALGAATTINCLIGRSNISASEVMEAVDAVNSAAVRRSSRIRRIKKSP</sequence>
<dbReference type="RefSeq" id="XP_012769765.1">
    <property type="nucleotide sequence ID" value="XM_012914311.1"/>
</dbReference>
<dbReference type="EMBL" id="LK391710">
    <property type="protein sequence ID" value="CDR97579.1"/>
    <property type="molecule type" value="Genomic_DNA"/>
</dbReference>
<gene>
    <name evidence="1" type="ORF">BBBOND_0400710</name>
</gene>
<protein>
    <submittedName>
        <fullName evidence="1">Uncharacterized protein</fullName>
    </submittedName>
</protein>
<evidence type="ECO:0000313" key="2">
    <source>
        <dbReference type="Proteomes" id="UP000033188"/>
    </source>
</evidence>
<dbReference type="GeneID" id="24566120"/>
<organism evidence="1 2">
    <name type="scientific">Babesia bigemina</name>
    <dbReference type="NCBI Taxonomy" id="5866"/>
    <lineage>
        <taxon>Eukaryota</taxon>
        <taxon>Sar</taxon>
        <taxon>Alveolata</taxon>
        <taxon>Apicomplexa</taxon>
        <taxon>Aconoidasida</taxon>
        <taxon>Piroplasmida</taxon>
        <taxon>Babesiidae</taxon>
        <taxon>Babesia</taxon>
    </lineage>
</organism>
<dbReference type="AlphaFoldDB" id="A0A061DDP1"/>
<name>A0A061DDP1_BABBI</name>
<dbReference type="KEGG" id="bbig:BBBOND_0400710"/>
<dbReference type="VEuPathDB" id="PiroplasmaDB:BBBOND_0400710"/>
<dbReference type="OrthoDB" id="367242at2759"/>
<proteinExistence type="predicted"/>
<reference evidence="2" key="1">
    <citation type="journal article" date="2014" name="Nucleic Acids Res.">
        <title>The evolutionary dynamics of variant antigen genes in Babesia reveal a history of genomic innovation underlying host-parasite interaction.</title>
        <authorList>
            <person name="Jackson A.P."/>
            <person name="Otto T.D."/>
            <person name="Darby A."/>
            <person name="Ramaprasad A."/>
            <person name="Xia D."/>
            <person name="Echaide I.E."/>
            <person name="Farber M."/>
            <person name="Gahlot S."/>
            <person name="Gamble J."/>
            <person name="Gupta D."/>
            <person name="Gupta Y."/>
            <person name="Jackson L."/>
            <person name="Malandrin L."/>
            <person name="Malas T.B."/>
            <person name="Moussa E."/>
            <person name="Nair M."/>
            <person name="Reid A.J."/>
            <person name="Sanders M."/>
            <person name="Sharma J."/>
            <person name="Tracey A."/>
            <person name="Quail M.A."/>
            <person name="Weir W."/>
            <person name="Wastling J.M."/>
            <person name="Hall N."/>
            <person name="Willadsen P."/>
            <person name="Lingelbach K."/>
            <person name="Shiels B."/>
            <person name="Tait A."/>
            <person name="Berriman M."/>
            <person name="Allred D.R."/>
            <person name="Pain A."/>
        </authorList>
    </citation>
    <scope>NUCLEOTIDE SEQUENCE [LARGE SCALE GENOMIC DNA]</scope>
    <source>
        <strain evidence="2">Bond</strain>
    </source>
</reference>